<dbReference type="EMBL" id="DF236984">
    <property type="protein sequence ID" value="GAQ79677.1"/>
    <property type="molecule type" value="Genomic_DNA"/>
</dbReference>
<dbReference type="PROSITE" id="PS51257">
    <property type="entry name" value="PROKAR_LIPOPROTEIN"/>
    <property type="match status" value="1"/>
</dbReference>
<organism evidence="2 3">
    <name type="scientific">Klebsormidium nitens</name>
    <name type="common">Green alga</name>
    <name type="synonym">Ulothrix nitens</name>
    <dbReference type="NCBI Taxonomy" id="105231"/>
    <lineage>
        <taxon>Eukaryota</taxon>
        <taxon>Viridiplantae</taxon>
        <taxon>Streptophyta</taxon>
        <taxon>Klebsormidiophyceae</taxon>
        <taxon>Klebsormidiales</taxon>
        <taxon>Klebsormidiaceae</taxon>
        <taxon>Klebsormidium</taxon>
    </lineage>
</organism>
<keyword evidence="3" id="KW-1185">Reference proteome</keyword>
<evidence type="ECO:0000313" key="2">
    <source>
        <dbReference type="EMBL" id="GAQ79677.1"/>
    </source>
</evidence>
<feature type="signal peptide" evidence="1">
    <location>
        <begin position="1"/>
        <end position="23"/>
    </location>
</feature>
<dbReference type="AlphaFoldDB" id="A0A1Y1HT00"/>
<protein>
    <submittedName>
        <fullName evidence="2">Uncharacterized protein</fullName>
    </submittedName>
</protein>
<reference evidence="2 3" key="1">
    <citation type="journal article" date="2014" name="Nat. Commun.">
        <title>Klebsormidium flaccidum genome reveals primary factors for plant terrestrial adaptation.</title>
        <authorList>
            <person name="Hori K."/>
            <person name="Maruyama F."/>
            <person name="Fujisawa T."/>
            <person name="Togashi T."/>
            <person name="Yamamoto N."/>
            <person name="Seo M."/>
            <person name="Sato S."/>
            <person name="Yamada T."/>
            <person name="Mori H."/>
            <person name="Tajima N."/>
            <person name="Moriyama T."/>
            <person name="Ikeuchi M."/>
            <person name="Watanabe M."/>
            <person name="Wada H."/>
            <person name="Kobayashi K."/>
            <person name="Saito M."/>
            <person name="Masuda T."/>
            <person name="Sasaki-Sekimoto Y."/>
            <person name="Mashiguchi K."/>
            <person name="Awai K."/>
            <person name="Shimojima M."/>
            <person name="Masuda S."/>
            <person name="Iwai M."/>
            <person name="Nobusawa T."/>
            <person name="Narise T."/>
            <person name="Kondo S."/>
            <person name="Saito H."/>
            <person name="Sato R."/>
            <person name="Murakawa M."/>
            <person name="Ihara Y."/>
            <person name="Oshima-Yamada Y."/>
            <person name="Ohtaka K."/>
            <person name="Satoh M."/>
            <person name="Sonobe K."/>
            <person name="Ishii M."/>
            <person name="Ohtani R."/>
            <person name="Kanamori-Sato M."/>
            <person name="Honoki R."/>
            <person name="Miyazaki D."/>
            <person name="Mochizuki H."/>
            <person name="Umetsu J."/>
            <person name="Higashi K."/>
            <person name="Shibata D."/>
            <person name="Kamiya Y."/>
            <person name="Sato N."/>
            <person name="Nakamura Y."/>
            <person name="Tabata S."/>
            <person name="Ida S."/>
            <person name="Kurokawa K."/>
            <person name="Ohta H."/>
        </authorList>
    </citation>
    <scope>NUCLEOTIDE SEQUENCE [LARGE SCALE GENOMIC DNA]</scope>
    <source>
        <strain evidence="2 3">NIES-2285</strain>
    </source>
</reference>
<feature type="chain" id="PRO_5013163717" evidence="1">
    <location>
        <begin position="24"/>
        <end position="219"/>
    </location>
</feature>
<proteinExistence type="predicted"/>
<keyword evidence="1" id="KW-0732">Signal</keyword>
<evidence type="ECO:0000313" key="3">
    <source>
        <dbReference type="Proteomes" id="UP000054558"/>
    </source>
</evidence>
<accession>A0A1Y1HT00</accession>
<gene>
    <name evidence="2" type="ORF">KFL_000350310</name>
</gene>
<evidence type="ECO:0000256" key="1">
    <source>
        <dbReference type="SAM" id="SignalP"/>
    </source>
</evidence>
<dbReference type="OMA" id="ILGQGPW"/>
<dbReference type="Pfam" id="PF17615">
    <property type="entry name" value="C166"/>
    <property type="match status" value="1"/>
</dbReference>
<sequence>MARSLVALTAILAVASCIASSEAAATAPQTVAFLHNVTTQTQQLQPTADSITLQTGVLLVIGQGPYRDIIVGLTNIIQTETDFLLSNKTEKPSSDSCPASLPYAAKAPGTGTLPAADQTSIYNAFRDFVRVQQTLLNTLINRAALFKTAPFIGEPMVTVLTQSQNSFDRLAFSLIDLCPTKATDLRVLAGGLSGTYKSAIENYAGLSLGGNRKLLNVAA</sequence>
<dbReference type="Proteomes" id="UP000054558">
    <property type="component" value="Unassembled WGS sequence"/>
</dbReference>
<dbReference type="OrthoDB" id="5089392at2759"/>
<name>A0A1Y1HT00_KLENI</name>